<feature type="compositionally biased region" description="Polar residues" evidence="2">
    <location>
        <begin position="360"/>
        <end position="372"/>
    </location>
</feature>
<evidence type="ECO:0000256" key="2">
    <source>
        <dbReference type="SAM" id="MobiDB-lite"/>
    </source>
</evidence>
<gene>
    <name evidence="3" type="primary">Contig3704.g3957</name>
    <name evidence="3" type="ORF">STYLEM_3844</name>
</gene>
<feature type="region of interest" description="Disordered" evidence="2">
    <location>
        <begin position="48"/>
        <end position="79"/>
    </location>
</feature>
<feature type="region of interest" description="Disordered" evidence="2">
    <location>
        <begin position="159"/>
        <end position="191"/>
    </location>
</feature>
<feature type="compositionally biased region" description="Low complexity" evidence="2">
    <location>
        <begin position="373"/>
        <end position="398"/>
    </location>
</feature>
<dbReference type="InParanoid" id="A0A077ZY91"/>
<keyword evidence="1" id="KW-0175">Coiled coil</keyword>
<sequence>MNQTPPYDFSLAETSSLAKINSQHNPSWINLRSIKDIIRMSNERTGNYDSLPPLSSNHAMSNRSSTHGNSQQINRNSSSHSNLFRISNSMSLQNIHDYSDDNQLQPHSHIDTPQSVINNEAKEIECIIQEQQQFLLEENNQNTIDESYLQKYQESASYDSIQDQSAKQFKRQRVDSQSKQSHREEKSEQALASAFNTAEILKASNHTHKNSCQTFNHHRKQSQLIDLTKRSYDDFQSDKQLPVLLNQDSDCVSYQTENKENENPQKNSQNKFKSKRQRGLNEQPPKIQQIFLQQQIEEEQLTDEQQESICLRIVDKEFNQFCQKIEKMQSQNNPPTTKSLQDFKRFRQQNTRSVERQDESQCTTPNNKNIAISQSLDLSKSPSSDNSSNASNQKSQQDVRQQSPIIQENDNKMQQSFKRSKQPFRINLVDQQVEQQSSLDTSFQSIQVHIKSEEQVQQQDHQSRMRADLISLKKENSRLQRQIESQKKDKDIEIESLKKELLNQQRSRVKEVEEENMIIIEGLKQEYEDRISEMKHQFQQQMKILQSQYEIQVAEKDRKIEKKSNKLYKVRDQYNEKRMEFNQVSNQLEAYKTKIEEMTQYQLQSNDDQQLSNRRNNQGSVGNVFASAYESSNGSNNQDEDNEDDPQLINSQPLGYFTSREYQNTMTDGLKSGDREPTPYQSFDNFIDIKRRNNIGMNGCLTSSNQNQVMNTHENQNLNMNYYFSLTQQEDSAMNFSFSEVKTSFDNRSVFIDKNNLNHNTNDTQGNNPTSKQFLALEKISQADEEENEDLFKESLVLGANNEPNNVQYESESDQLEGSQPNLSQTISELQNHSRQTSLMNSRILQDPTDDQLLENYVEDLEDDKKSTRTNVLKTNVIYNIDDGSENAPEDSGFLSDEDCQQERIVNESSLYNDDEFTQSQALFTGGDANLIGFQNEQINDEMMIMTGRSETAMDDEQDYEIEGISKCKAIHSSYINLKRNNLLISYGKK</sequence>
<evidence type="ECO:0000313" key="3">
    <source>
        <dbReference type="EMBL" id="CDW74861.1"/>
    </source>
</evidence>
<feature type="compositionally biased region" description="Basic and acidic residues" evidence="2">
    <location>
        <begin position="172"/>
        <end position="188"/>
    </location>
</feature>
<dbReference type="EMBL" id="CCKQ01003721">
    <property type="protein sequence ID" value="CDW74861.1"/>
    <property type="molecule type" value="Genomic_DNA"/>
</dbReference>
<protein>
    <submittedName>
        <fullName evidence="3">Uncharacterized protein</fullName>
    </submittedName>
</protein>
<name>A0A077ZY91_STYLE</name>
<reference evidence="3 4" key="1">
    <citation type="submission" date="2014-06" db="EMBL/GenBank/DDBJ databases">
        <authorList>
            <person name="Swart Estienne"/>
        </authorList>
    </citation>
    <scope>NUCLEOTIDE SEQUENCE [LARGE SCALE GENOMIC DNA]</scope>
    <source>
        <strain evidence="3 4">130c</strain>
    </source>
</reference>
<dbReference type="Proteomes" id="UP000039865">
    <property type="component" value="Unassembled WGS sequence"/>
</dbReference>
<feature type="coiled-coil region" evidence="1">
    <location>
        <begin position="462"/>
        <end position="544"/>
    </location>
</feature>
<evidence type="ECO:0000313" key="4">
    <source>
        <dbReference type="Proteomes" id="UP000039865"/>
    </source>
</evidence>
<proteinExistence type="predicted"/>
<keyword evidence="4" id="KW-1185">Reference proteome</keyword>
<evidence type="ECO:0000256" key="1">
    <source>
        <dbReference type="SAM" id="Coils"/>
    </source>
</evidence>
<feature type="region of interest" description="Disordered" evidence="2">
    <location>
        <begin position="255"/>
        <end position="284"/>
    </location>
</feature>
<organism evidence="3 4">
    <name type="scientific">Stylonychia lemnae</name>
    <name type="common">Ciliate</name>
    <dbReference type="NCBI Taxonomy" id="5949"/>
    <lineage>
        <taxon>Eukaryota</taxon>
        <taxon>Sar</taxon>
        <taxon>Alveolata</taxon>
        <taxon>Ciliophora</taxon>
        <taxon>Intramacronucleata</taxon>
        <taxon>Spirotrichea</taxon>
        <taxon>Stichotrichia</taxon>
        <taxon>Sporadotrichida</taxon>
        <taxon>Oxytrichidae</taxon>
        <taxon>Stylonychinae</taxon>
        <taxon>Stylonychia</taxon>
    </lineage>
</organism>
<accession>A0A077ZY91</accession>
<feature type="region of interest" description="Disordered" evidence="2">
    <location>
        <begin position="348"/>
        <end position="407"/>
    </location>
</feature>
<feature type="region of interest" description="Disordered" evidence="2">
    <location>
        <begin position="628"/>
        <end position="652"/>
    </location>
</feature>
<dbReference type="AlphaFoldDB" id="A0A077ZY91"/>